<dbReference type="InterPro" id="IPR050997">
    <property type="entry name" value="MAPEG"/>
</dbReference>
<evidence type="ECO:0000256" key="21">
    <source>
        <dbReference type="SAM" id="Phobius"/>
    </source>
</evidence>
<dbReference type="Pfam" id="PF01124">
    <property type="entry name" value="MAPEG"/>
    <property type="match status" value="1"/>
</dbReference>
<dbReference type="InParanoid" id="D8S5K5"/>
<evidence type="ECO:0000256" key="4">
    <source>
        <dbReference type="ARBA" id="ARBA00022787"/>
    </source>
</evidence>
<evidence type="ECO:0000256" key="11">
    <source>
        <dbReference type="ARBA" id="ARBA00023239"/>
    </source>
</evidence>
<dbReference type="FunCoup" id="D8S5K5">
    <property type="interactions" value="2272"/>
</dbReference>
<keyword evidence="10" id="KW-0564">Palmitate</keyword>
<dbReference type="GO" id="GO:0005783">
    <property type="term" value="C:endoplasmic reticulum"/>
    <property type="evidence" value="ECO:0000318"/>
    <property type="project" value="GO_Central"/>
</dbReference>
<organism evidence="23">
    <name type="scientific">Selaginella moellendorffii</name>
    <name type="common">Spikemoss</name>
    <dbReference type="NCBI Taxonomy" id="88036"/>
    <lineage>
        <taxon>Eukaryota</taxon>
        <taxon>Viridiplantae</taxon>
        <taxon>Streptophyta</taxon>
        <taxon>Embryophyta</taxon>
        <taxon>Tracheophyta</taxon>
        <taxon>Lycopodiopsida</taxon>
        <taxon>Selaginellales</taxon>
        <taxon>Selaginellaceae</taxon>
        <taxon>Selaginella</taxon>
    </lineage>
</organism>
<dbReference type="InterPro" id="IPR001129">
    <property type="entry name" value="Membr-assoc_MAPEG"/>
</dbReference>
<evidence type="ECO:0000256" key="20">
    <source>
        <dbReference type="ARBA" id="ARBA00076908"/>
    </source>
</evidence>
<dbReference type="GO" id="GO:0004602">
    <property type="term" value="F:glutathione peroxidase activity"/>
    <property type="evidence" value="ECO:0000318"/>
    <property type="project" value="GO_Central"/>
</dbReference>
<dbReference type="STRING" id="88036.D8S5K5"/>
<dbReference type="HOGENOM" id="CLU_110291_1_0_1"/>
<feature type="transmembrane region" description="Helical" evidence="21">
    <location>
        <begin position="119"/>
        <end position="142"/>
    </location>
</feature>
<evidence type="ECO:0000256" key="7">
    <source>
        <dbReference type="ARBA" id="ARBA00023098"/>
    </source>
</evidence>
<evidence type="ECO:0000256" key="18">
    <source>
        <dbReference type="ARBA" id="ARBA00069748"/>
    </source>
</evidence>
<evidence type="ECO:0000256" key="5">
    <source>
        <dbReference type="ARBA" id="ARBA00022989"/>
    </source>
</evidence>
<protein>
    <recommendedName>
        <fullName evidence="18">Glutathione S-transferase 3, mitochondrial</fullName>
        <ecNumber evidence="15">4.4.1.20</ecNumber>
    </recommendedName>
    <alternativeName>
        <fullName evidence="19">Glutathione peroxidase MGST3</fullName>
    </alternativeName>
    <alternativeName>
        <fullName evidence="20">LTC4 synthase MGST3</fullName>
    </alternativeName>
</protein>
<comment type="catalytic activity">
    <reaction evidence="16">
        <text>leukotriene C4 = leukotriene A4 + glutathione</text>
        <dbReference type="Rhea" id="RHEA:17617"/>
        <dbReference type="ChEBI" id="CHEBI:57463"/>
        <dbReference type="ChEBI" id="CHEBI:57925"/>
        <dbReference type="ChEBI" id="CHEBI:57973"/>
        <dbReference type="EC" id="4.4.1.20"/>
    </reaction>
    <physiologicalReaction direction="right-to-left" evidence="16">
        <dbReference type="Rhea" id="RHEA:17619"/>
    </physiologicalReaction>
</comment>
<dbReference type="AlphaFoldDB" id="D8S5K5"/>
<dbReference type="GO" id="GO:0006629">
    <property type="term" value="P:lipid metabolic process"/>
    <property type="evidence" value="ECO:0007669"/>
    <property type="project" value="UniProtKB-KW"/>
</dbReference>
<keyword evidence="12" id="KW-0449">Lipoprotein</keyword>
<evidence type="ECO:0000256" key="2">
    <source>
        <dbReference type="ARBA" id="ARBA00022679"/>
    </source>
</evidence>
<gene>
    <name evidence="22" type="ORF">SELMODRAFT_271320</name>
</gene>
<keyword evidence="8" id="KW-0496">Mitochondrion</keyword>
<keyword evidence="2" id="KW-0808">Transferase</keyword>
<dbReference type="InterPro" id="IPR023352">
    <property type="entry name" value="MAPEG-like_dom_sf"/>
</dbReference>
<keyword evidence="4" id="KW-1000">Mitochondrion outer membrane</keyword>
<dbReference type="eggNOG" id="ENOG502S4E5">
    <property type="taxonomic scope" value="Eukaryota"/>
</dbReference>
<dbReference type="OrthoDB" id="410651at2759"/>
<accession>D8S5K5</accession>
<evidence type="ECO:0000256" key="12">
    <source>
        <dbReference type="ARBA" id="ARBA00023288"/>
    </source>
</evidence>
<keyword evidence="5 21" id="KW-1133">Transmembrane helix</keyword>
<dbReference type="KEGG" id="smo:SELMODRAFT_271320"/>
<keyword evidence="3 21" id="KW-0812">Transmembrane</keyword>
<dbReference type="EMBL" id="GL377602">
    <property type="protein sequence ID" value="EFJ20468.1"/>
    <property type="molecule type" value="Genomic_DNA"/>
</dbReference>
<evidence type="ECO:0000256" key="10">
    <source>
        <dbReference type="ARBA" id="ARBA00023139"/>
    </source>
</evidence>
<comment type="subcellular location">
    <subcellularLocation>
        <location evidence="1">Mitochondrion outer membrane</location>
        <topology evidence="1">Multi-pass membrane protein</topology>
    </subcellularLocation>
</comment>
<evidence type="ECO:0000256" key="13">
    <source>
        <dbReference type="ARBA" id="ARBA00037884"/>
    </source>
</evidence>
<keyword evidence="11" id="KW-0456">Lyase</keyword>
<dbReference type="GO" id="GO:0005635">
    <property type="term" value="C:nuclear envelope"/>
    <property type="evidence" value="ECO:0000318"/>
    <property type="project" value="GO_Central"/>
</dbReference>
<dbReference type="GO" id="GO:0004364">
    <property type="term" value="F:glutathione transferase activity"/>
    <property type="evidence" value="ECO:0000318"/>
    <property type="project" value="GO_Central"/>
</dbReference>
<comment type="catalytic activity">
    <reaction evidence="17">
        <text>15-deoxy-Delta(12,14)-prostaglandin J2 + glutathione = 15-deoxy-Delta(12,14)-prostaglandin J2-S-(R)-glutathione</text>
        <dbReference type="Rhea" id="RHEA:75963"/>
        <dbReference type="ChEBI" id="CHEBI:57925"/>
        <dbReference type="ChEBI" id="CHEBI:85236"/>
        <dbReference type="ChEBI" id="CHEBI:194498"/>
    </reaction>
    <physiologicalReaction direction="left-to-right" evidence="17">
        <dbReference type="Rhea" id="RHEA:75964"/>
    </physiologicalReaction>
</comment>
<evidence type="ECO:0000256" key="9">
    <source>
        <dbReference type="ARBA" id="ARBA00023136"/>
    </source>
</evidence>
<dbReference type="Gene3D" id="1.20.120.550">
    <property type="entry name" value="Membrane associated eicosanoid/glutathione metabolism-like domain"/>
    <property type="match status" value="1"/>
</dbReference>
<dbReference type="OMA" id="ACQHLGW"/>
<dbReference type="EC" id="4.4.1.20" evidence="15"/>
<evidence type="ECO:0000256" key="19">
    <source>
        <dbReference type="ARBA" id="ARBA00075145"/>
    </source>
</evidence>
<evidence type="ECO:0000256" key="8">
    <source>
        <dbReference type="ARBA" id="ARBA00023128"/>
    </source>
</evidence>
<evidence type="ECO:0000313" key="23">
    <source>
        <dbReference type="Proteomes" id="UP000001514"/>
    </source>
</evidence>
<keyword evidence="9 21" id="KW-0472">Membrane</keyword>
<name>D8S5K5_SELML</name>
<keyword evidence="7" id="KW-0443">Lipid metabolism</keyword>
<comment type="pathway">
    <text evidence="13">Lipid metabolism; leukotriene C4 biosynthesis.</text>
</comment>
<reference evidence="22 23" key="1">
    <citation type="journal article" date="2011" name="Science">
        <title>The Selaginella genome identifies genetic changes associated with the evolution of vascular plants.</title>
        <authorList>
            <person name="Banks J.A."/>
            <person name="Nishiyama T."/>
            <person name="Hasebe M."/>
            <person name="Bowman J.L."/>
            <person name="Gribskov M."/>
            <person name="dePamphilis C."/>
            <person name="Albert V.A."/>
            <person name="Aono N."/>
            <person name="Aoyama T."/>
            <person name="Ambrose B.A."/>
            <person name="Ashton N.W."/>
            <person name="Axtell M.J."/>
            <person name="Barker E."/>
            <person name="Barker M.S."/>
            <person name="Bennetzen J.L."/>
            <person name="Bonawitz N.D."/>
            <person name="Chapple C."/>
            <person name="Cheng C."/>
            <person name="Correa L.G."/>
            <person name="Dacre M."/>
            <person name="DeBarry J."/>
            <person name="Dreyer I."/>
            <person name="Elias M."/>
            <person name="Engstrom E.M."/>
            <person name="Estelle M."/>
            <person name="Feng L."/>
            <person name="Finet C."/>
            <person name="Floyd S.K."/>
            <person name="Frommer W.B."/>
            <person name="Fujita T."/>
            <person name="Gramzow L."/>
            <person name="Gutensohn M."/>
            <person name="Harholt J."/>
            <person name="Hattori M."/>
            <person name="Heyl A."/>
            <person name="Hirai T."/>
            <person name="Hiwatashi Y."/>
            <person name="Ishikawa M."/>
            <person name="Iwata M."/>
            <person name="Karol K.G."/>
            <person name="Koehler B."/>
            <person name="Kolukisaoglu U."/>
            <person name="Kubo M."/>
            <person name="Kurata T."/>
            <person name="Lalonde S."/>
            <person name="Li K."/>
            <person name="Li Y."/>
            <person name="Litt A."/>
            <person name="Lyons E."/>
            <person name="Manning G."/>
            <person name="Maruyama T."/>
            <person name="Michael T.P."/>
            <person name="Mikami K."/>
            <person name="Miyazaki S."/>
            <person name="Morinaga S."/>
            <person name="Murata T."/>
            <person name="Mueller-Roeber B."/>
            <person name="Nelson D.R."/>
            <person name="Obara M."/>
            <person name="Oguri Y."/>
            <person name="Olmstead R.G."/>
            <person name="Onodera N."/>
            <person name="Petersen B.L."/>
            <person name="Pils B."/>
            <person name="Prigge M."/>
            <person name="Rensing S.A."/>
            <person name="Riano-Pachon D.M."/>
            <person name="Roberts A.W."/>
            <person name="Sato Y."/>
            <person name="Scheller H.V."/>
            <person name="Schulz B."/>
            <person name="Schulz C."/>
            <person name="Shakirov E.V."/>
            <person name="Shibagaki N."/>
            <person name="Shinohara N."/>
            <person name="Shippen D.E."/>
            <person name="Soerensen I."/>
            <person name="Sotooka R."/>
            <person name="Sugimoto N."/>
            <person name="Sugita M."/>
            <person name="Sumikawa N."/>
            <person name="Tanurdzic M."/>
            <person name="Theissen G."/>
            <person name="Ulvskov P."/>
            <person name="Wakazuki S."/>
            <person name="Weng J.K."/>
            <person name="Willats W.W."/>
            <person name="Wipf D."/>
            <person name="Wolf P.G."/>
            <person name="Yang L."/>
            <person name="Zimmer A.D."/>
            <person name="Zhu Q."/>
            <person name="Mitros T."/>
            <person name="Hellsten U."/>
            <person name="Loque D."/>
            <person name="Otillar R."/>
            <person name="Salamov A."/>
            <person name="Schmutz J."/>
            <person name="Shapiro H."/>
            <person name="Lindquist E."/>
            <person name="Lucas S."/>
            <person name="Rokhsar D."/>
            <person name="Grigoriev I.V."/>
        </authorList>
    </citation>
    <scope>NUCLEOTIDE SEQUENCE [LARGE SCALE GENOMIC DNA]</scope>
</reference>
<dbReference type="Gramene" id="EFJ20468">
    <property type="protein sequence ID" value="EFJ20468"/>
    <property type="gene ID" value="SELMODRAFT_271320"/>
</dbReference>
<dbReference type="PANTHER" id="PTHR10250:SF22">
    <property type="entry name" value="MICROSOMAL GLUTATHIONE S-TRANSFERASE"/>
    <property type="match status" value="1"/>
</dbReference>
<keyword evidence="23" id="KW-1185">Reference proteome</keyword>
<feature type="transmembrane region" description="Helical" evidence="21">
    <location>
        <begin position="74"/>
        <end position="99"/>
    </location>
</feature>
<sequence>MATVELSSNYGFVVLIVVAKFVLNVWMMLQVGKARKRYKVPYPTLYALESENKEAKLFNCVQRGHQNTLELMPLFLTLLLLGGLKYPIVAALFGALYIVTRYFYFTGYSTGIPDNRLSIGKFSFIGLLGLLVCTFLFGIGLLF</sequence>
<evidence type="ECO:0000256" key="17">
    <source>
        <dbReference type="ARBA" id="ARBA00051411"/>
    </source>
</evidence>
<dbReference type="Proteomes" id="UP000001514">
    <property type="component" value="Unassembled WGS sequence"/>
</dbReference>
<dbReference type="GO" id="GO:0006691">
    <property type="term" value="P:leukotriene metabolic process"/>
    <property type="evidence" value="ECO:0007669"/>
    <property type="project" value="UniProtKB-ARBA"/>
</dbReference>
<evidence type="ECO:0000256" key="6">
    <source>
        <dbReference type="ARBA" id="ARBA00023002"/>
    </source>
</evidence>
<proteinExistence type="predicted"/>
<evidence type="ECO:0000256" key="15">
    <source>
        <dbReference type="ARBA" id="ARBA00039056"/>
    </source>
</evidence>
<dbReference type="FunFam" id="1.20.120.550:FF:000004">
    <property type="entry name" value="Microsomal glutathione S-transferase 3"/>
    <property type="match status" value="1"/>
</dbReference>
<dbReference type="SUPFAM" id="SSF161084">
    <property type="entry name" value="MAPEG domain-like"/>
    <property type="match status" value="1"/>
</dbReference>
<evidence type="ECO:0000256" key="3">
    <source>
        <dbReference type="ARBA" id="ARBA00022692"/>
    </source>
</evidence>
<evidence type="ECO:0000256" key="1">
    <source>
        <dbReference type="ARBA" id="ARBA00004374"/>
    </source>
</evidence>
<evidence type="ECO:0000256" key="16">
    <source>
        <dbReference type="ARBA" id="ARBA00049298"/>
    </source>
</evidence>
<keyword evidence="6" id="KW-0560">Oxidoreductase</keyword>
<dbReference type="PANTHER" id="PTHR10250">
    <property type="entry name" value="MICROSOMAL GLUTATHIONE S-TRANSFERASE"/>
    <property type="match status" value="1"/>
</dbReference>
<dbReference type="GO" id="GO:0005741">
    <property type="term" value="C:mitochondrial outer membrane"/>
    <property type="evidence" value="ECO:0007669"/>
    <property type="project" value="UniProtKB-SubCell"/>
</dbReference>
<evidence type="ECO:0000313" key="22">
    <source>
        <dbReference type="EMBL" id="EFJ20468.1"/>
    </source>
</evidence>
<dbReference type="GO" id="GO:0004464">
    <property type="term" value="F:leukotriene-C4 synthase activity"/>
    <property type="evidence" value="ECO:0007669"/>
    <property type="project" value="UniProtKB-EC"/>
</dbReference>
<comment type="pathway">
    <text evidence="14">Lipid metabolism; arachidonate metabolism.</text>
</comment>
<evidence type="ECO:0000256" key="14">
    <source>
        <dbReference type="ARBA" id="ARBA00037916"/>
    </source>
</evidence>
<feature type="transmembrane region" description="Helical" evidence="21">
    <location>
        <begin position="12"/>
        <end position="29"/>
    </location>
</feature>